<dbReference type="InterPro" id="IPR045967">
    <property type="entry name" value="HAM1-like_N"/>
</dbReference>
<organism evidence="2 3">
    <name type="scientific">Mycena belliarum</name>
    <dbReference type="NCBI Taxonomy" id="1033014"/>
    <lineage>
        <taxon>Eukaryota</taxon>
        <taxon>Fungi</taxon>
        <taxon>Dikarya</taxon>
        <taxon>Basidiomycota</taxon>
        <taxon>Agaricomycotina</taxon>
        <taxon>Agaricomycetes</taxon>
        <taxon>Agaricomycetidae</taxon>
        <taxon>Agaricales</taxon>
        <taxon>Marasmiineae</taxon>
        <taxon>Mycenaceae</taxon>
        <taxon>Mycena</taxon>
    </lineage>
</organism>
<name>A0AAD6XUH8_9AGAR</name>
<keyword evidence="3" id="KW-1185">Reference proteome</keyword>
<evidence type="ECO:0000313" key="2">
    <source>
        <dbReference type="EMBL" id="KAJ7093858.1"/>
    </source>
</evidence>
<dbReference type="AlphaFoldDB" id="A0AAD6XUH8"/>
<protein>
    <recommendedName>
        <fullName evidence="1">HAM1-like N-terminal domain-containing protein</fullName>
    </recommendedName>
</protein>
<evidence type="ECO:0000313" key="3">
    <source>
        <dbReference type="Proteomes" id="UP001222325"/>
    </source>
</evidence>
<sequence length="150" mass="16941">MRCSTRDATLQAGQFRAPQLRGGESASRNLTLSGRHLFPNVVEIETHNLVCFSPYAAKAAGDASTHEFTFKFSELHADMRDMRDSGLADVVLGVGLELKFGVQDSKHKLLYKTLKLFRRDWLRARDSHLATQQFKKQAKKALETFSRGQE</sequence>
<evidence type="ECO:0000259" key="1">
    <source>
        <dbReference type="Pfam" id="PF19343"/>
    </source>
</evidence>
<reference evidence="2" key="1">
    <citation type="submission" date="2023-03" db="EMBL/GenBank/DDBJ databases">
        <title>Massive genome expansion in bonnet fungi (Mycena s.s.) driven by repeated elements and novel gene families across ecological guilds.</title>
        <authorList>
            <consortium name="Lawrence Berkeley National Laboratory"/>
            <person name="Harder C.B."/>
            <person name="Miyauchi S."/>
            <person name="Viragh M."/>
            <person name="Kuo A."/>
            <person name="Thoen E."/>
            <person name="Andreopoulos B."/>
            <person name="Lu D."/>
            <person name="Skrede I."/>
            <person name="Drula E."/>
            <person name="Henrissat B."/>
            <person name="Morin E."/>
            <person name="Kohler A."/>
            <person name="Barry K."/>
            <person name="LaButti K."/>
            <person name="Morin E."/>
            <person name="Salamov A."/>
            <person name="Lipzen A."/>
            <person name="Mereny Z."/>
            <person name="Hegedus B."/>
            <person name="Baldrian P."/>
            <person name="Stursova M."/>
            <person name="Weitz H."/>
            <person name="Taylor A."/>
            <person name="Grigoriev I.V."/>
            <person name="Nagy L.G."/>
            <person name="Martin F."/>
            <person name="Kauserud H."/>
        </authorList>
    </citation>
    <scope>NUCLEOTIDE SEQUENCE</scope>
    <source>
        <strain evidence="2">CBHHK173m</strain>
    </source>
</reference>
<accession>A0AAD6XUH8</accession>
<dbReference type="Pfam" id="PF19343">
    <property type="entry name" value="HAM1_N"/>
    <property type="match status" value="1"/>
</dbReference>
<proteinExistence type="predicted"/>
<gene>
    <name evidence="2" type="ORF">B0H15DRAFT_798933</name>
</gene>
<dbReference type="EMBL" id="JARJCN010000015">
    <property type="protein sequence ID" value="KAJ7093858.1"/>
    <property type="molecule type" value="Genomic_DNA"/>
</dbReference>
<feature type="domain" description="HAM1-like N-terminal" evidence="1">
    <location>
        <begin position="29"/>
        <end position="100"/>
    </location>
</feature>
<comment type="caution">
    <text evidence="2">The sequence shown here is derived from an EMBL/GenBank/DDBJ whole genome shotgun (WGS) entry which is preliminary data.</text>
</comment>
<dbReference type="Proteomes" id="UP001222325">
    <property type="component" value="Unassembled WGS sequence"/>
</dbReference>